<evidence type="ECO:0000313" key="3">
    <source>
        <dbReference type="EMBL" id="ATB33154.1"/>
    </source>
</evidence>
<keyword evidence="1" id="KW-0812">Transmembrane</keyword>
<keyword evidence="1" id="KW-1133">Transmembrane helix</keyword>
<keyword evidence="1" id="KW-0472">Membrane</keyword>
<feature type="transmembrane region" description="Helical" evidence="1">
    <location>
        <begin position="136"/>
        <end position="162"/>
    </location>
</feature>
<dbReference type="Proteomes" id="UP000217289">
    <property type="component" value="Chromosome"/>
</dbReference>
<name>A0A250IN39_9BACT</name>
<evidence type="ECO:0000256" key="1">
    <source>
        <dbReference type="SAM" id="Phobius"/>
    </source>
</evidence>
<keyword evidence="2" id="KW-0732">Signal</keyword>
<proteinExistence type="predicted"/>
<feature type="signal peptide" evidence="2">
    <location>
        <begin position="1"/>
        <end position="20"/>
    </location>
</feature>
<gene>
    <name evidence="3" type="ORF">MEBOL_006643</name>
</gene>
<dbReference type="RefSeq" id="WP_245919058.1">
    <property type="nucleotide sequence ID" value="NZ_CP022163.1"/>
</dbReference>
<evidence type="ECO:0000256" key="2">
    <source>
        <dbReference type="SAM" id="SignalP"/>
    </source>
</evidence>
<organism evidence="3 4">
    <name type="scientific">Melittangium boletus DSM 14713</name>
    <dbReference type="NCBI Taxonomy" id="1294270"/>
    <lineage>
        <taxon>Bacteria</taxon>
        <taxon>Pseudomonadati</taxon>
        <taxon>Myxococcota</taxon>
        <taxon>Myxococcia</taxon>
        <taxon>Myxococcales</taxon>
        <taxon>Cystobacterineae</taxon>
        <taxon>Archangiaceae</taxon>
        <taxon>Melittangium</taxon>
    </lineage>
</organism>
<dbReference type="AlphaFoldDB" id="A0A250IN39"/>
<keyword evidence="4" id="KW-1185">Reference proteome</keyword>
<protein>
    <recommendedName>
        <fullName evidence="5">Lipoprotein</fullName>
    </recommendedName>
</protein>
<reference evidence="3 4" key="1">
    <citation type="submission" date="2017-06" db="EMBL/GenBank/DDBJ databases">
        <authorList>
            <person name="Kim H.J."/>
            <person name="Triplett B.A."/>
        </authorList>
    </citation>
    <scope>NUCLEOTIDE SEQUENCE [LARGE SCALE GENOMIC DNA]</scope>
    <source>
        <strain evidence="3 4">DSM 14713</strain>
    </source>
</reference>
<evidence type="ECO:0008006" key="5">
    <source>
        <dbReference type="Google" id="ProtNLM"/>
    </source>
</evidence>
<sequence length="166" mass="18269">MRLLALLSVAMMVCASCVHARPAGDLNAQNAQPYLIDEDASGVGSALGTGGSGYDCDDELNQCFTQCWESTKQPYPHVEHNEWYYEHCTRECRKQYMQCVDEKEKEDAERAKRRPPLEFSSFDKARDWIRAHKAEVALGTVVIVAGTAFILATGGSGALILAPLAL</sequence>
<dbReference type="EMBL" id="CP022163">
    <property type="protein sequence ID" value="ATB33154.1"/>
    <property type="molecule type" value="Genomic_DNA"/>
</dbReference>
<feature type="chain" id="PRO_5013077882" description="Lipoprotein" evidence="2">
    <location>
        <begin position="21"/>
        <end position="166"/>
    </location>
</feature>
<dbReference type="KEGG" id="mbd:MEBOL_006643"/>
<accession>A0A250IN39</accession>
<evidence type="ECO:0000313" key="4">
    <source>
        <dbReference type="Proteomes" id="UP000217289"/>
    </source>
</evidence>